<sequence>MAKMLKTNANDNVDTDENNTFADKRIHLNVNEVPNFINNYFIEDFVSSKTIRFFERFNINLSFIETDPSTWDDNLDYCKGKEIVSNLQVVNDTAERVVKLIEDFNKIGTKNEEQKQYMLQVITKYRKEIPHSNKCTIME</sequence>
<dbReference type="PANTHER" id="PTHR46113:SF1">
    <property type="entry name" value="PEPTIDASE M17 LEUCYL AMINOPEPTIDASE N-TERMINAL DOMAIN-CONTAINING PROTEIN"/>
    <property type="match status" value="1"/>
</dbReference>
<evidence type="ECO:0000313" key="1">
    <source>
        <dbReference type="EMBL" id="KAF0707712.1"/>
    </source>
</evidence>
<reference evidence="1 2" key="1">
    <citation type="submission" date="2019-08" db="EMBL/GenBank/DDBJ databases">
        <title>Whole genome of Aphis craccivora.</title>
        <authorList>
            <person name="Voronova N.V."/>
            <person name="Shulinski R.S."/>
            <person name="Bandarenka Y.V."/>
            <person name="Zhorov D.G."/>
            <person name="Warner D."/>
        </authorList>
    </citation>
    <scope>NUCLEOTIDE SEQUENCE [LARGE SCALE GENOMIC DNA]</scope>
    <source>
        <strain evidence="1">180601</strain>
        <tissue evidence="1">Whole Body</tissue>
    </source>
</reference>
<protein>
    <submittedName>
        <fullName evidence="1">Uncharacterized protein</fullName>
    </submittedName>
</protein>
<keyword evidence="2" id="KW-1185">Reference proteome</keyword>
<evidence type="ECO:0000313" key="2">
    <source>
        <dbReference type="Proteomes" id="UP000478052"/>
    </source>
</evidence>
<dbReference type="AlphaFoldDB" id="A0A6G0VSM1"/>
<accession>A0A6G0VSM1</accession>
<dbReference type="OrthoDB" id="6629168at2759"/>
<dbReference type="PANTHER" id="PTHR46113">
    <property type="entry name" value="SNAC DOMAIN-CONTAINING PROTEIN"/>
    <property type="match status" value="1"/>
</dbReference>
<proteinExistence type="predicted"/>
<gene>
    <name evidence="1" type="ORF">FWK35_00029479</name>
</gene>
<dbReference type="Proteomes" id="UP000478052">
    <property type="component" value="Unassembled WGS sequence"/>
</dbReference>
<comment type="caution">
    <text evidence="1">The sequence shown here is derived from an EMBL/GenBank/DDBJ whole genome shotgun (WGS) entry which is preliminary data.</text>
</comment>
<name>A0A6G0VSM1_APHCR</name>
<organism evidence="1 2">
    <name type="scientific">Aphis craccivora</name>
    <name type="common">Cowpea aphid</name>
    <dbReference type="NCBI Taxonomy" id="307492"/>
    <lineage>
        <taxon>Eukaryota</taxon>
        <taxon>Metazoa</taxon>
        <taxon>Ecdysozoa</taxon>
        <taxon>Arthropoda</taxon>
        <taxon>Hexapoda</taxon>
        <taxon>Insecta</taxon>
        <taxon>Pterygota</taxon>
        <taxon>Neoptera</taxon>
        <taxon>Paraneoptera</taxon>
        <taxon>Hemiptera</taxon>
        <taxon>Sternorrhyncha</taxon>
        <taxon>Aphidomorpha</taxon>
        <taxon>Aphidoidea</taxon>
        <taxon>Aphididae</taxon>
        <taxon>Aphidini</taxon>
        <taxon>Aphis</taxon>
        <taxon>Aphis</taxon>
    </lineage>
</organism>
<dbReference type="EMBL" id="VUJU01012429">
    <property type="protein sequence ID" value="KAF0707712.1"/>
    <property type="molecule type" value="Genomic_DNA"/>
</dbReference>